<dbReference type="EMBL" id="LCNC01000031">
    <property type="protein sequence ID" value="KKU47694.1"/>
    <property type="molecule type" value="Genomic_DNA"/>
</dbReference>
<gene>
    <name evidence="1" type="ORF">UX67_C0031G0010</name>
</gene>
<comment type="caution">
    <text evidence="1">The sequence shown here is derived from an EMBL/GenBank/DDBJ whole genome shotgun (WGS) entry which is preliminary data.</text>
</comment>
<reference evidence="1 2" key="1">
    <citation type="journal article" date="2015" name="Nature">
        <title>rRNA introns, odd ribosomes, and small enigmatic genomes across a large radiation of phyla.</title>
        <authorList>
            <person name="Brown C.T."/>
            <person name="Hug L.A."/>
            <person name="Thomas B.C."/>
            <person name="Sharon I."/>
            <person name="Castelle C.J."/>
            <person name="Singh A."/>
            <person name="Wilkins M.J."/>
            <person name="Williams K.H."/>
            <person name="Banfield J.F."/>
        </authorList>
    </citation>
    <scope>NUCLEOTIDE SEQUENCE [LARGE SCALE GENOMIC DNA]</scope>
</reference>
<dbReference type="Proteomes" id="UP000034831">
    <property type="component" value="Unassembled WGS sequence"/>
</dbReference>
<dbReference type="Gene3D" id="3.30.230.10">
    <property type="match status" value="1"/>
</dbReference>
<accession>A0A0G1QS10</accession>
<name>A0A0G1QS10_9BACT</name>
<protein>
    <submittedName>
        <fullName evidence="1">Competence protein ComM-like protein</fullName>
    </submittedName>
</protein>
<dbReference type="Pfam" id="PF13541">
    <property type="entry name" value="ChlI"/>
    <property type="match status" value="1"/>
</dbReference>
<dbReference type="SUPFAM" id="SSF54211">
    <property type="entry name" value="Ribosomal protein S5 domain 2-like"/>
    <property type="match status" value="1"/>
</dbReference>
<proteinExistence type="predicted"/>
<dbReference type="InterPro" id="IPR020568">
    <property type="entry name" value="Ribosomal_Su5_D2-typ_SF"/>
</dbReference>
<evidence type="ECO:0000313" key="1">
    <source>
        <dbReference type="EMBL" id="KKU47694.1"/>
    </source>
</evidence>
<dbReference type="InterPro" id="IPR014721">
    <property type="entry name" value="Ribsml_uS5_D2-typ_fold_subgr"/>
</dbReference>
<organism evidence="1 2">
    <name type="scientific">Candidatus Woesebacteria bacterium GW2011_GWF2_46_8</name>
    <dbReference type="NCBI Taxonomy" id="1618604"/>
    <lineage>
        <taxon>Bacteria</taxon>
        <taxon>Candidatus Woeseibacteriota</taxon>
    </lineage>
</organism>
<evidence type="ECO:0000313" key="2">
    <source>
        <dbReference type="Proteomes" id="UP000034831"/>
    </source>
</evidence>
<dbReference type="AlphaFoldDB" id="A0A0G1QS10"/>
<feature type="non-terminal residue" evidence="1">
    <location>
        <position position="151"/>
    </location>
</feature>
<sequence>MLTKVLSASHFGLETIPIEVEVNVSKKGFPGFNIIGLPNKSVEEAKERVKTALINSGIDFPNIKIIVNLAPADIPKEGSNYDLPIAIGILHCLELVLLPTDKSFFYGELSLDGSLRHTKGVFLLALAAKGEKAKNIFVPAPFFDSIETRKC</sequence>